<evidence type="ECO:0000313" key="1">
    <source>
        <dbReference type="EMBL" id="GGN91105.1"/>
    </source>
</evidence>
<dbReference type="Proteomes" id="UP000606653">
    <property type="component" value="Unassembled WGS sequence"/>
</dbReference>
<gene>
    <name evidence="1" type="ORF">GCM10010969_02360</name>
</gene>
<dbReference type="Gene3D" id="3.20.20.70">
    <property type="entry name" value="Aldolase class I"/>
    <property type="match status" value="1"/>
</dbReference>
<evidence type="ECO:0000313" key="2">
    <source>
        <dbReference type="Proteomes" id="UP000606653"/>
    </source>
</evidence>
<organism evidence="1 2">
    <name type="scientific">Saccharibacillus kuerlensis</name>
    <dbReference type="NCBI Taxonomy" id="459527"/>
    <lineage>
        <taxon>Bacteria</taxon>
        <taxon>Bacillati</taxon>
        <taxon>Bacillota</taxon>
        <taxon>Bacilli</taxon>
        <taxon>Bacillales</taxon>
        <taxon>Paenibacillaceae</taxon>
        <taxon>Saccharibacillus</taxon>
    </lineage>
</organism>
<keyword evidence="2" id="KW-1185">Reference proteome</keyword>
<protein>
    <submittedName>
        <fullName evidence="1">3-keto-5-aminohexanoate cleavage enzyme</fullName>
    </submittedName>
</protein>
<dbReference type="InterPro" id="IPR013785">
    <property type="entry name" value="Aldolase_TIM"/>
</dbReference>
<proteinExistence type="predicted"/>
<dbReference type="Pfam" id="PF05853">
    <property type="entry name" value="BKACE"/>
    <property type="match status" value="1"/>
</dbReference>
<dbReference type="EMBL" id="BMLN01000001">
    <property type="protein sequence ID" value="GGN91105.1"/>
    <property type="molecule type" value="Genomic_DNA"/>
</dbReference>
<dbReference type="PANTHER" id="PTHR37418">
    <property type="entry name" value="3-KETO-5-AMINOHEXANOATE CLEAVAGE ENZYME-RELATED"/>
    <property type="match status" value="1"/>
</dbReference>
<dbReference type="PANTHER" id="PTHR37418:SF1">
    <property type="entry name" value="3-KETO-5-AMINOHEXANOATE CLEAVAGE PROTEIN"/>
    <property type="match status" value="1"/>
</dbReference>
<name>A0ABQ2KRG7_9BACL</name>
<sequence>MLQACLNGSRNRNDHPAIPFTSEEIAIDAEKVVRAGAAELHIHVRDEQGSESLEAIDVARTLLAVRERVSGIPIGISTVRSIVPDSGARMQLMRSWKVLPDYVSINIREPDAEWIIATALSLGIDVEAGLCSEADAERFAAMPGCEACLRILVGIHEPDSGRESAAVRQIQRVLKRVGCTLPILLHGSERTMWSMYIEAMLQGFGGRIGLEDGSMLLSGITAKDNEELVQTAKLIEGRF</sequence>
<reference evidence="2" key="1">
    <citation type="journal article" date="2019" name="Int. J. Syst. Evol. Microbiol.">
        <title>The Global Catalogue of Microorganisms (GCM) 10K type strain sequencing project: providing services to taxonomists for standard genome sequencing and annotation.</title>
        <authorList>
            <consortium name="The Broad Institute Genomics Platform"/>
            <consortium name="The Broad Institute Genome Sequencing Center for Infectious Disease"/>
            <person name="Wu L."/>
            <person name="Ma J."/>
        </authorList>
    </citation>
    <scope>NUCLEOTIDE SEQUENCE [LARGE SCALE GENOMIC DNA]</scope>
    <source>
        <strain evidence="2">CGMCC 1.6964</strain>
    </source>
</reference>
<accession>A0ABQ2KRG7</accession>
<dbReference type="InterPro" id="IPR008567">
    <property type="entry name" value="BKACE"/>
</dbReference>
<dbReference type="RefSeq" id="WP_018975172.1">
    <property type="nucleotide sequence ID" value="NZ_BMLN01000001.1"/>
</dbReference>
<comment type="caution">
    <text evidence="1">The sequence shown here is derived from an EMBL/GenBank/DDBJ whole genome shotgun (WGS) entry which is preliminary data.</text>
</comment>